<gene>
    <name evidence="6" type="ORF">IED13_23345</name>
</gene>
<dbReference type="SMART" id="SM00448">
    <property type="entry name" value="REC"/>
    <property type="match status" value="1"/>
</dbReference>
<dbReference type="SUPFAM" id="SSF52172">
    <property type="entry name" value="CheY-like"/>
    <property type="match status" value="1"/>
</dbReference>
<organism evidence="6 7">
    <name type="scientific">Bosea spartocytisi</name>
    <dbReference type="NCBI Taxonomy" id="2773451"/>
    <lineage>
        <taxon>Bacteria</taxon>
        <taxon>Pseudomonadati</taxon>
        <taxon>Pseudomonadota</taxon>
        <taxon>Alphaproteobacteria</taxon>
        <taxon>Hyphomicrobiales</taxon>
        <taxon>Boseaceae</taxon>
        <taxon>Bosea</taxon>
    </lineage>
</organism>
<reference evidence="6" key="1">
    <citation type="submission" date="2020-09" db="EMBL/GenBank/DDBJ databases">
        <title>Bosea spartocytisi sp. nov. a root nodule endophyte of Spartocytisus supranubius in the high mountain ecosystem fo the Teide National Park (Canary Islands, Spain).</title>
        <authorList>
            <person name="Pulido-Suarez L."/>
            <person name="Peix A."/>
            <person name="Igual J.M."/>
            <person name="Socas-Perez N."/>
            <person name="Velazquez E."/>
            <person name="Flores-Felix J.D."/>
            <person name="Leon-Barrios M."/>
        </authorList>
    </citation>
    <scope>NUCLEOTIDE SEQUENCE</scope>
    <source>
        <strain evidence="6">SSUT16</strain>
    </source>
</reference>
<name>A0A927ECX6_9HYPH</name>
<evidence type="ECO:0000259" key="5">
    <source>
        <dbReference type="PROSITE" id="PS50110"/>
    </source>
</evidence>
<dbReference type="InterPro" id="IPR050595">
    <property type="entry name" value="Bact_response_regulator"/>
</dbReference>
<evidence type="ECO:0000256" key="1">
    <source>
        <dbReference type="ARBA" id="ARBA00022553"/>
    </source>
</evidence>
<protein>
    <submittedName>
        <fullName evidence="6">Response regulator</fullName>
    </submittedName>
</protein>
<dbReference type="Gene3D" id="3.40.50.2300">
    <property type="match status" value="1"/>
</dbReference>
<keyword evidence="7" id="KW-1185">Reference proteome</keyword>
<dbReference type="InterPro" id="IPR011006">
    <property type="entry name" value="CheY-like_superfamily"/>
</dbReference>
<feature type="modified residue" description="4-aspartylphosphate" evidence="4">
    <location>
        <position position="56"/>
    </location>
</feature>
<evidence type="ECO:0000256" key="4">
    <source>
        <dbReference type="PROSITE-ProRule" id="PRU00169"/>
    </source>
</evidence>
<dbReference type="RefSeq" id="WP_012047179.1">
    <property type="nucleotide sequence ID" value="NZ_JACXWY010000021.1"/>
</dbReference>
<sequence>MSDTRILIVDSNVLVRTPLAEYLRECGYQVLEATNSVEAKEVLNNTARPIDVVLIDVGAEDQSGFALAHWIRDRAPGPRVILAGTITGSVEKAADLCQDGPAVSKPYDHRLVLDRIQRLLAAKNRGDQA</sequence>
<dbReference type="PROSITE" id="PS50110">
    <property type="entry name" value="RESPONSE_REGULATORY"/>
    <property type="match status" value="1"/>
</dbReference>
<dbReference type="PANTHER" id="PTHR44591">
    <property type="entry name" value="STRESS RESPONSE REGULATOR PROTEIN 1"/>
    <property type="match status" value="1"/>
</dbReference>
<keyword evidence="1 4" id="KW-0597">Phosphoprotein</keyword>
<dbReference type="Pfam" id="PF00072">
    <property type="entry name" value="Response_reg"/>
    <property type="match status" value="1"/>
</dbReference>
<accession>A0A927ECX6</accession>
<dbReference type="AlphaFoldDB" id="A0A927ECX6"/>
<keyword evidence="3" id="KW-0804">Transcription</keyword>
<evidence type="ECO:0000313" key="7">
    <source>
        <dbReference type="Proteomes" id="UP000619295"/>
    </source>
</evidence>
<dbReference type="InterPro" id="IPR001789">
    <property type="entry name" value="Sig_transdc_resp-reg_receiver"/>
</dbReference>
<evidence type="ECO:0000256" key="2">
    <source>
        <dbReference type="ARBA" id="ARBA00023015"/>
    </source>
</evidence>
<dbReference type="EMBL" id="JACXWY010000021">
    <property type="protein sequence ID" value="MBD3848642.1"/>
    <property type="molecule type" value="Genomic_DNA"/>
</dbReference>
<feature type="domain" description="Response regulatory" evidence="5">
    <location>
        <begin position="5"/>
        <end position="120"/>
    </location>
</feature>
<comment type="caution">
    <text evidence="6">The sequence shown here is derived from an EMBL/GenBank/DDBJ whole genome shotgun (WGS) entry which is preliminary data.</text>
</comment>
<dbReference type="PANTHER" id="PTHR44591:SF3">
    <property type="entry name" value="RESPONSE REGULATORY DOMAIN-CONTAINING PROTEIN"/>
    <property type="match status" value="1"/>
</dbReference>
<proteinExistence type="predicted"/>
<keyword evidence="2" id="KW-0805">Transcription regulation</keyword>
<dbReference type="CDD" id="cd00156">
    <property type="entry name" value="REC"/>
    <property type="match status" value="1"/>
</dbReference>
<evidence type="ECO:0000313" key="6">
    <source>
        <dbReference type="EMBL" id="MBD3848642.1"/>
    </source>
</evidence>
<dbReference type="GO" id="GO:0000160">
    <property type="term" value="P:phosphorelay signal transduction system"/>
    <property type="evidence" value="ECO:0007669"/>
    <property type="project" value="InterPro"/>
</dbReference>
<dbReference type="Proteomes" id="UP000619295">
    <property type="component" value="Unassembled WGS sequence"/>
</dbReference>
<evidence type="ECO:0000256" key="3">
    <source>
        <dbReference type="ARBA" id="ARBA00023163"/>
    </source>
</evidence>